<evidence type="ECO:0008006" key="4">
    <source>
        <dbReference type="Google" id="ProtNLM"/>
    </source>
</evidence>
<reference evidence="2" key="2">
    <citation type="submission" date="2022-06" db="UniProtKB">
        <authorList>
            <consortium name="EnsemblMetazoa"/>
        </authorList>
    </citation>
    <scope>IDENTIFICATION</scope>
    <source>
        <strain evidence="2">p50T (Dazao)</strain>
    </source>
</reference>
<dbReference type="Proteomes" id="UP000005204">
    <property type="component" value="Unassembled WGS sequence"/>
</dbReference>
<dbReference type="AlphaFoldDB" id="A0A8R1WG97"/>
<reference evidence="3" key="1">
    <citation type="journal article" date="2008" name="Insect Biochem. Mol. Biol.">
        <title>The genome of a lepidopteran model insect, the silkworm Bombyx mori.</title>
        <authorList>
            <consortium name="International Silkworm Genome Consortium"/>
        </authorList>
    </citation>
    <scope>NUCLEOTIDE SEQUENCE [LARGE SCALE GENOMIC DNA]</scope>
    <source>
        <strain evidence="3">p50T</strain>
    </source>
</reference>
<dbReference type="EnsemblMetazoa" id="XM_004924924.3">
    <property type="protein sequence ID" value="XP_004924981.1"/>
    <property type="gene ID" value="LOC101738300"/>
</dbReference>
<dbReference type="KEGG" id="bmor:101738300"/>
<feature type="chain" id="PRO_5035823491" description="Secreted protein" evidence="1">
    <location>
        <begin position="21"/>
        <end position="126"/>
    </location>
</feature>
<name>A0A8R1WG97_BOMMO</name>
<protein>
    <recommendedName>
        <fullName evidence="4">Secreted protein</fullName>
    </recommendedName>
</protein>
<keyword evidence="1" id="KW-0732">Signal</keyword>
<dbReference type="RefSeq" id="XP_004924981.1">
    <property type="nucleotide sequence ID" value="XM_004924924.4"/>
</dbReference>
<evidence type="ECO:0000313" key="3">
    <source>
        <dbReference type="Proteomes" id="UP000005204"/>
    </source>
</evidence>
<sequence length="126" mass="13572">MESLKVFCFALMAVSDVAKAQCVNRMLPLQTSILPVSETVIPNPASYVTACNLDYGLDALYQNPATTIIQDSTVANNLANALQLMVVSNLLSNTLPGCNDVVVPFGTVDFAPIPNCNNYGSYNYIF</sequence>
<feature type="signal peptide" evidence="1">
    <location>
        <begin position="1"/>
        <end position="20"/>
    </location>
</feature>
<evidence type="ECO:0000313" key="2">
    <source>
        <dbReference type="EnsemblMetazoa" id="XP_004924981.1"/>
    </source>
</evidence>
<evidence type="ECO:0000256" key="1">
    <source>
        <dbReference type="SAM" id="SignalP"/>
    </source>
</evidence>
<proteinExistence type="predicted"/>
<dbReference type="OrthoDB" id="7489993at2759"/>
<dbReference type="GeneID" id="101738300"/>
<accession>A0A8R1WG97</accession>
<organism evidence="2 3">
    <name type="scientific">Bombyx mori</name>
    <name type="common">Silk moth</name>
    <dbReference type="NCBI Taxonomy" id="7091"/>
    <lineage>
        <taxon>Eukaryota</taxon>
        <taxon>Metazoa</taxon>
        <taxon>Ecdysozoa</taxon>
        <taxon>Arthropoda</taxon>
        <taxon>Hexapoda</taxon>
        <taxon>Insecta</taxon>
        <taxon>Pterygota</taxon>
        <taxon>Neoptera</taxon>
        <taxon>Endopterygota</taxon>
        <taxon>Lepidoptera</taxon>
        <taxon>Glossata</taxon>
        <taxon>Ditrysia</taxon>
        <taxon>Bombycoidea</taxon>
        <taxon>Bombycidae</taxon>
        <taxon>Bombycinae</taxon>
        <taxon>Bombyx</taxon>
    </lineage>
</organism>
<keyword evidence="3" id="KW-1185">Reference proteome</keyword>